<accession>A0ABY1R4N4</accession>
<evidence type="ECO:0000313" key="3">
    <source>
        <dbReference type="Proteomes" id="UP001158050"/>
    </source>
</evidence>
<proteinExistence type="predicted"/>
<feature type="transmembrane region" description="Helical" evidence="1">
    <location>
        <begin position="160"/>
        <end position="187"/>
    </location>
</feature>
<dbReference type="Proteomes" id="UP001158050">
    <property type="component" value="Unassembled WGS sequence"/>
</dbReference>
<feature type="transmembrane region" description="Helical" evidence="1">
    <location>
        <begin position="373"/>
        <end position="389"/>
    </location>
</feature>
<feature type="transmembrane region" description="Helical" evidence="1">
    <location>
        <begin position="104"/>
        <end position="123"/>
    </location>
</feature>
<protein>
    <recommendedName>
        <fullName evidence="4">Glycosyltransferase RgtA/B/C/D-like domain-containing protein</fullName>
    </recommendedName>
</protein>
<dbReference type="EMBL" id="FXUO01000003">
    <property type="protein sequence ID" value="SMP91655.1"/>
    <property type="molecule type" value="Genomic_DNA"/>
</dbReference>
<feature type="transmembrane region" description="Helical" evidence="1">
    <location>
        <begin position="193"/>
        <end position="212"/>
    </location>
</feature>
<keyword evidence="3" id="KW-1185">Reference proteome</keyword>
<keyword evidence="1" id="KW-0812">Transmembrane</keyword>
<evidence type="ECO:0000256" key="1">
    <source>
        <dbReference type="SAM" id="Phobius"/>
    </source>
</evidence>
<evidence type="ECO:0000313" key="2">
    <source>
        <dbReference type="EMBL" id="SMP91655.1"/>
    </source>
</evidence>
<evidence type="ECO:0008006" key="4">
    <source>
        <dbReference type="Google" id="ProtNLM"/>
    </source>
</evidence>
<organism evidence="2 3">
    <name type="scientific">Epilithonimonas pallida</name>
    <dbReference type="NCBI Taxonomy" id="373671"/>
    <lineage>
        <taxon>Bacteria</taxon>
        <taxon>Pseudomonadati</taxon>
        <taxon>Bacteroidota</taxon>
        <taxon>Flavobacteriia</taxon>
        <taxon>Flavobacteriales</taxon>
        <taxon>Weeksellaceae</taxon>
        <taxon>Chryseobacterium group</taxon>
        <taxon>Epilithonimonas</taxon>
    </lineage>
</organism>
<sequence length="401" mass="47540">MKKIYFLIFLIYLIVSIYFLRKQISLEYEWMVIMKDFSNYGWEYRLYGKYTAYMPPFYSYFLLISSKIFGSNWLEIVCFIQGLVIFFSLFSLFKTLFKEKITSIIVIAGFCSILFFPPLLIGIYKVSSFAFSLSSMLLFFSVIYRISVSKSISNKQWLSIVLICTISLYLRYEFIFIIILSVIAFYISKRISLKNAISFLLVASLIYLPWCIRNYYKIGTFAYSTSFNFNFAKGYSEKYDPYITFNNPYSSKLKLTLSNTTLSKMFTNEKDMNEYLHNLNMEFVENNPKLFVKQTVIKFLINLTQYFPGYEGLNRNKVYLFYSLYSIFIQILLIISLKKLYLQNKRSFLVYITGGLYLFSLFFYVIAPLPRYMLLYYPIFIAVILKANYGKLQIGKYLQNT</sequence>
<keyword evidence="1" id="KW-0472">Membrane</keyword>
<feature type="transmembrane region" description="Helical" evidence="1">
    <location>
        <begin position="348"/>
        <end position="367"/>
    </location>
</feature>
<reference evidence="2 3" key="1">
    <citation type="submission" date="2017-05" db="EMBL/GenBank/DDBJ databases">
        <authorList>
            <person name="Varghese N."/>
            <person name="Submissions S."/>
        </authorList>
    </citation>
    <scope>NUCLEOTIDE SEQUENCE [LARGE SCALE GENOMIC DNA]</scope>
    <source>
        <strain evidence="2 3">DSM 18015</strain>
    </source>
</reference>
<feature type="transmembrane region" description="Helical" evidence="1">
    <location>
        <begin position="129"/>
        <end position="148"/>
    </location>
</feature>
<keyword evidence="1" id="KW-1133">Transmembrane helix</keyword>
<dbReference type="RefSeq" id="WP_283416212.1">
    <property type="nucleotide sequence ID" value="NZ_FXUO01000003.1"/>
</dbReference>
<name>A0ABY1R4N4_9FLAO</name>
<gene>
    <name evidence="2" type="ORF">SAMN05421679_103195</name>
</gene>
<feature type="transmembrane region" description="Helical" evidence="1">
    <location>
        <begin position="5"/>
        <end position="21"/>
    </location>
</feature>
<feature type="transmembrane region" description="Helical" evidence="1">
    <location>
        <begin position="73"/>
        <end position="92"/>
    </location>
</feature>
<comment type="caution">
    <text evidence="2">The sequence shown here is derived from an EMBL/GenBank/DDBJ whole genome shotgun (WGS) entry which is preliminary data.</text>
</comment>
<feature type="transmembrane region" description="Helical" evidence="1">
    <location>
        <begin position="319"/>
        <end position="336"/>
    </location>
</feature>